<organism evidence="2">
    <name type="scientific">viral metagenome</name>
    <dbReference type="NCBI Taxonomy" id="1070528"/>
    <lineage>
        <taxon>unclassified sequences</taxon>
        <taxon>metagenomes</taxon>
        <taxon>organismal metagenomes</taxon>
    </lineage>
</organism>
<sequence length="453" mass="53107">MKTKKNKNKSSKKVGGRVIESGGYGCVFKPALKCKGKERIPNQISKLMLKKNAKTEYDDIVKFLPYLKKIPDYEKYFLVYDITTCKPDRLDDEDLEDFDEKCKSLTKKKIKQSTINEERNLRSLMTVNMPYGGLDVGRIIEENFSQEIIDYEKMIDLNNKLIELFKRGVIPMNDEQHIYHCDLKDSNIIVDDEMNTRVIDWGLSCKYDDETTVPNILKRRPFQYNVPFSNILFNDMFETSYRVFLTENNAPSYFMTREFVIDFVFKWIEERGPGHLKSINSIVKILFENDIGDIDEEFKDQLIEFNYTFHFIFEYITKVLIKFTRDGDFDKIGYLKILLKNIDVWGFTISYISIVEMLNKRINISKTELEIIEGIKSAIILLYESADHEIDEEKLLDILEGLNPIFRKALSQTSPKEVGKTSSREKSEASGLKSKSKTRKLKKKTFIRSLYRK</sequence>
<accession>A0A6C0KTT7</accession>
<dbReference type="Gene3D" id="1.10.510.10">
    <property type="entry name" value="Transferase(Phosphotransferase) domain 1"/>
    <property type="match status" value="1"/>
</dbReference>
<evidence type="ECO:0008006" key="3">
    <source>
        <dbReference type="Google" id="ProtNLM"/>
    </source>
</evidence>
<dbReference type="InterPro" id="IPR011009">
    <property type="entry name" value="Kinase-like_dom_sf"/>
</dbReference>
<feature type="region of interest" description="Disordered" evidence="1">
    <location>
        <begin position="412"/>
        <end position="453"/>
    </location>
</feature>
<dbReference type="AlphaFoldDB" id="A0A6C0KTT7"/>
<name>A0A6C0KTT7_9ZZZZ</name>
<reference evidence="2" key="1">
    <citation type="journal article" date="2020" name="Nature">
        <title>Giant virus diversity and host interactions through global metagenomics.</title>
        <authorList>
            <person name="Schulz F."/>
            <person name="Roux S."/>
            <person name="Paez-Espino D."/>
            <person name="Jungbluth S."/>
            <person name="Walsh D.A."/>
            <person name="Denef V.J."/>
            <person name="McMahon K.D."/>
            <person name="Konstantinidis K.T."/>
            <person name="Eloe-Fadrosh E.A."/>
            <person name="Kyrpides N.C."/>
            <person name="Woyke T."/>
        </authorList>
    </citation>
    <scope>NUCLEOTIDE SEQUENCE</scope>
    <source>
        <strain evidence="2">GVMAG-S-3300013094-109</strain>
    </source>
</reference>
<dbReference type="InterPro" id="IPR008271">
    <property type="entry name" value="Ser/Thr_kinase_AS"/>
</dbReference>
<evidence type="ECO:0000313" key="2">
    <source>
        <dbReference type="EMBL" id="QHU21375.1"/>
    </source>
</evidence>
<feature type="compositionally biased region" description="Basic residues" evidence="1">
    <location>
        <begin position="434"/>
        <end position="453"/>
    </location>
</feature>
<dbReference type="EMBL" id="MN740989">
    <property type="protein sequence ID" value="QHU21375.1"/>
    <property type="molecule type" value="Genomic_DNA"/>
</dbReference>
<dbReference type="GO" id="GO:0004672">
    <property type="term" value="F:protein kinase activity"/>
    <property type="evidence" value="ECO:0007669"/>
    <property type="project" value="InterPro"/>
</dbReference>
<evidence type="ECO:0000256" key="1">
    <source>
        <dbReference type="SAM" id="MobiDB-lite"/>
    </source>
</evidence>
<feature type="compositionally biased region" description="Basic and acidic residues" evidence="1">
    <location>
        <begin position="417"/>
        <end position="428"/>
    </location>
</feature>
<dbReference type="SUPFAM" id="SSF56112">
    <property type="entry name" value="Protein kinase-like (PK-like)"/>
    <property type="match status" value="2"/>
</dbReference>
<proteinExistence type="predicted"/>
<dbReference type="PROSITE" id="PS00108">
    <property type="entry name" value="PROTEIN_KINASE_ST"/>
    <property type="match status" value="1"/>
</dbReference>
<protein>
    <recommendedName>
        <fullName evidence="3">Protein kinase domain-containing protein</fullName>
    </recommendedName>
</protein>